<dbReference type="SUPFAM" id="SSF52266">
    <property type="entry name" value="SGNH hydrolase"/>
    <property type="match status" value="1"/>
</dbReference>
<name>A0A3N6RCA8_9CYAN</name>
<dbReference type="Proteomes" id="UP000269154">
    <property type="component" value="Unassembled WGS sequence"/>
</dbReference>
<proteinExistence type="predicted"/>
<keyword evidence="2" id="KW-1185">Reference proteome</keyword>
<accession>A0A3N6RCA8</accession>
<evidence type="ECO:0008006" key="3">
    <source>
        <dbReference type="Google" id="ProtNLM"/>
    </source>
</evidence>
<dbReference type="EMBL" id="RCBY01000125">
    <property type="protein sequence ID" value="RQH35586.1"/>
    <property type="molecule type" value="Genomic_DNA"/>
</dbReference>
<evidence type="ECO:0000313" key="2">
    <source>
        <dbReference type="Proteomes" id="UP000269154"/>
    </source>
</evidence>
<organism evidence="1 2">
    <name type="scientific">Okeania hirsuta</name>
    <dbReference type="NCBI Taxonomy" id="1458930"/>
    <lineage>
        <taxon>Bacteria</taxon>
        <taxon>Bacillati</taxon>
        <taxon>Cyanobacteriota</taxon>
        <taxon>Cyanophyceae</taxon>
        <taxon>Oscillatoriophycideae</taxon>
        <taxon>Oscillatoriales</taxon>
        <taxon>Microcoleaceae</taxon>
        <taxon>Okeania</taxon>
    </lineage>
</organism>
<dbReference type="InterPro" id="IPR036514">
    <property type="entry name" value="SGNH_hydro_sf"/>
</dbReference>
<sequence length="355" mass="41539">MMKKIFSILRQTAIISLITFGLTEVTFRIYHKINPSFMFYDPSSYNRWRGKPLSTDYDFQLNSRGFKDVEFSKQKAEGTYRILGIGDSFAYGGIPYKHNFLTLLESKLNQDSQQPIELINMGIIAIGPKDYLSLLVNEGLELNPDMVLLSFYVGNDFSDNYKSQQDRRLLKVQDSYVFSFFDFLIKVNSKFEGNLYHHNIEYREDLPTVPDDFHLEEAKKRSYIFLKNPEETEFQEHFNDALGDLLKIKEICDRRNITLVVVLMPDEVQVIKELRDKVVASYNFTPNKFDFRHPNKLLSQALVKNNIYYLDIVEEFVTAGTQIPLYKPNDIHWNIAGNRLAAEVIDKYLSEEFFQ</sequence>
<gene>
    <name evidence="1" type="ORF">D5R40_19935</name>
</gene>
<comment type="caution">
    <text evidence="1">The sequence shown here is derived from an EMBL/GenBank/DDBJ whole genome shotgun (WGS) entry which is preliminary data.</text>
</comment>
<dbReference type="AlphaFoldDB" id="A0A3N6RCA8"/>
<reference evidence="1 2" key="1">
    <citation type="journal article" date="2018" name="ACS Chem. Biol.">
        <title>Ketoreductase domain dysfunction expands chemodiversity: malyngamide biosynthesis in the cyanobacterium Okeania hirsuta.</title>
        <authorList>
            <person name="Moss N.A."/>
            <person name="Leao T."/>
            <person name="Rankin M."/>
            <person name="McCullough T.M."/>
            <person name="Qu P."/>
            <person name="Korobeynikov A."/>
            <person name="Smith J.L."/>
            <person name="Gerwick L."/>
            <person name="Gerwick W.H."/>
        </authorList>
    </citation>
    <scope>NUCLEOTIDE SEQUENCE [LARGE SCALE GENOMIC DNA]</scope>
    <source>
        <strain evidence="1 2">PAB10Feb10-1</strain>
    </source>
</reference>
<protein>
    <recommendedName>
        <fullName evidence="3">AlgX/AlgJ SGNH hydrolase-like domain-containing protein</fullName>
    </recommendedName>
</protein>
<evidence type="ECO:0000313" key="1">
    <source>
        <dbReference type="EMBL" id="RQH35586.1"/>
    </source>
</evidence>
<dbReference type="Gene3D" id="3.40.50.1110">
    <property type="entry name" value="SGNH hydrolase"/>
    <property type="match status" value="1"/>
</dbReference>
<dbReference type="OrthoDB" id="929628at2"/>